<accession>A0A9P6QU37</accession>
<evidence type="ECO:0000256" key="1">
    <source>
        <dbReference type="SAM" id="SignalP"/>
    </source>
</evidence>
<proteinExistence type="predicted"/>
<keyword evidence="1" id="KW-0732">Signal</keyword>
<feature type="chain" id="PRO_5040192000" evidence="1">
    <location>
        <begin position="19"/>
        <end position="98"/>
    </location>
</feature>
<dbReference type="Proteomes" id="UP000823405">
    <property type="component" value="Unassembled WGS sequence"/>
</dbReference>
<evidence type="ECO:0000313" key="2">
    <source>
        <dbReference type="EMBL" id="KAG0301010.1"/>
    </source>
</evidence>
<evidence type="ECO:0000313" key="3">
    <source>
        <dbReference type="Proteomes" id="UP000823405"/>
    </source>
</evidence>
<dbReference type="EMBL" id="JAAAIN010001681">
    <property type="protein sequence ID" value="KAG0301010.1"/>
    <property type="molecule type" value="Genomic_DNA"/>
</dbReference>
<reference evidence="2" key="1">
    <citation type="journal article" date="2020" name="Fungal Divers.">
        <title>Resolving the Mortierellaceae phylogeny through synthesis of multi-gene phylogenetics and phylogenomics.</title>
        <authorList>
            <person name="Vandepol N."/>
            <person name="Liber J."/>
            <person name="Desiro A."/>
            <person name="Na H."/>
            <person name="Kennedy M."/>
            <person name="Barry K."/>
            <person name="Grigoriev I.V."/>
            <person name="Miller A.N."/>
            <person name="O'Donnell K."/>
            <person name="Stajich J.E."/>
            <person name="Bonito G."/>
        </authorList>
    </citation>
    <scope>NUCLEOTIDE SEQUENCE</scope>
    <source>
        <strain evidence="2">NVP60</strain>
    </source>
</reference>
<dbReference type="AlphaFoldDB" id="A0A9P6QU37"/>
<dbReference type="OrthoDB" id="2367195at2759"/>
<sequence>MKISLIASFFFLAAVVHAVDNDYKQMCYEICTHKSCSDVNVSTLCAPAFVGTYNHVDYRRRSESADAVHASICIMAPLAESTFVRANYFCQPATARTY</sequence>
<organism evidence="2 3">
    <name type="scientific">Linnemannia gamsii</name>
    <dbReference type="NCBI Taxonomy" id="64522"/>
    <lineage>
        <taxon>Eukaryota</taxon>
        <taxon>Fungi</taxon>
        <taxon>Fungi incertae sedis</taxon>
        <taxon>Mucoromycota</taxon>
        <taxon>Mortierellomycotina</taxon>
        <taxon>Mortierellomycetes</taxon>
        <taxon>Mortierellales</taxon>
        <taxon>Mortierellaceae</taxon>
        <taxon>Linnemannia</taxon>
    </lineage>
</organism>
<protein>
    <submittedName>
        <fullName evidence="2">Uncharacterized protein</fullName>
    </submittedName>
</protein>
<feature type="signal peptide" evidence="1">
    <location>
        <begin position="1"/>
        <end position="18"/>
    </location>
</feature>
<gene>
    <name evidence="2" type="ORF">BGZ97_002982</name>
</gene>
<comment type="caution">
    <text evidence="2">The sequence shown here is derived from an EMBL/GenBank/DDBJ whole genome shotgun (WGS) entry which is preliminary data.</text>
</comment>
<keyword evidence="3" id="KW-1185">Reference proteome</keyword>
<name>A0A9P6QU37_9FUNG</name>